<evidence type="ECO:0000256" key="1">
    <source>
        <dbReference type="ARBA" id="ARBA00022741"/>
    </source>
</evidence>
<dbReference type="InterPro" id="IPR011545">
    <property type="entry name" value="DEAD/DEAH_box_helicase_dom"/>
</dbReference>
<evidence type="ECO:0000259" key="10">
    <source>
        <dbReference type="PROSITE" id="PS51195"/>
    </source>
</evidence>
<dbReference type="GO" id="GO:0003676">
    <property type="term" value="F:nucleic acid binding"/>
    <property type="evidence" value="ECO:0007669"/>
    <property type="project" value="InterPro"/>
</dbReference>
<feature type="domain" description="Helicase C-terminal" evidence="9">
    <location>
        <begin position="289"/>
        <end position="435"/>
    </location>
</feature>
<dbReference type="Pfam" id="PF00270">
    <property type="entry name" value="DEAD"/>
    <property type="match status" value="1"/>
</dbReference>
<dbReference type="InterPro" id="IPR014001">
    <property type="entry name" value="Helicase_ATP-bd"/>
</dbReference>
<keyword evidence="3 11" id="KW-0347">Helicase</keyword>
<reference evidence="11 12" key="1">
    <citation type="journal article" date="2015" name="Nature">
        <title>rRNA introns, odd ribosomes, and small enigmatic genomes across a large radiation of phyla.</title>
        <authorList>
            <person name="Brown C.T."/>
            <person name="Hug L.A."/>
            <person name="Thomas B.C."/>
            <person name="Sharon I."/>
            <person name="Castelle C.J."/>
            <person name="Singh A."/>
            <person name="Wilkins M.J."/>
            <person name="Williams K.H."/>
            <person name="Banfield J.F."/>
        </authorList>
    </citation>
    <scope>NUCLEOTIDE SEQUENCE [LARGE SCALE GENOMIC DNA]</scope>
</reference>
<dbReference type="AlphaFoldDB" id="A0A0G0U979"/>
<dbReference type="SMART" id="SM00487">
    <property type="entry name" value="DEXDc"/>
    <property type="match status" value="1"/>
</dbReference>
<dbReference type="SMART" id="SM00490">
    <property type="entry name" value="HELICc"/>
    <property type="match status" value="1"/>
</dbReference>
<evidence type="ECO:0000256" key="2">
    <source>
        <dbReference type="ARBA" id="ARBA00022801"/>
    </source>
</evidence>
<evidence type="ECO:0000259" key="8">
    <source>
        <dbReference type="PROSITE" id="PS51192"/>
    </source>
</evidence>
<dbReference type="GO" id="GO:0003724">
    <property type="term" value="F:RNA helicase activity"/>
    <property type="evidence" value="ECO:0007669"/>
    <property type="project" value="InterPro"/>
</dbReference>
<proteinExistence type="inferred from homology"/>
<dbReference type="PROSITE" id="PS51195">
    <property type="entry name" value="Q_MOTIF"/>
    <property type="match status" value="1"/>
</dbReference>
<feature type="domain" description="Helicase ATP-binding" evidence="8">
    <location>
        <begin position="110"/>
        <end position="279"/>
    </location>
</feature>
<dbReference type="PANTHER" id="PTHR47959">
    <property type="entry name" value="ATP-DEPENDENT RNA HELICASE RHLE-RELATED"/>
    <property type="match status" value="1"/>
</dbReference>
<evidence type="ECO:0000256" key="5">
    <source>
        <dbReference type="ARBA" id="ARBA00038437"/>
    </source>
</evidence>
<evidence type="ECO:0000256" key="7">
    <source>
        <dbReference type="SAM" id="MobiDB-lite"/>
    </source>
</evidence>
<protein>
    <submittedName>
        <fullName evidence="11">ATP-dependent RNA helicase RhlE</fullName>
    </submittedName>
</protein>
<dbReference type="PROSITE" id="PS51194">
    <property type="entry name" value="HELICASE_CTER"/>
    <property type="match status" value="1"/>
</dbReference>
<evidence type="ECO:0000313" key="12">
    <source>
        <dbReference type="Proteomes" id="UP000034601"/>
    </source>
</evidence>
<dbReference type="Proteomes" id="UP000034601">
    <property type="component" value="Unassembled WGS sequence"/>
</dbReference>
<dbReference type="GO" id="GO:0005829">
    <property type="term" value="C:cytosol"/>
    <property type="evidence" value="ECO:0007669"/>
    <property type="project" value="TreeGrafter"/>
</dbReference>
<dbReference type="InterPro" id="IPR044742">
    <property type="entry name" value="DEAD/DEAH_RhlB"/>
</dbReference>
<dbReference type="GO" id="GO:0005524">
    <property type="term" value="F:ATP binding"/>
    <property type="evidence" value="ECO:0007669"/>
    <property type="project" value="UniProtKB-KW"/>
</dbReference>
<dbReference type="InterPro" id="IPR050079">
    <property type="entry name" value="DEAD_box_RNA_helicase"/>
</dbReference>
<feature type="domain" description="DEAD-box RNA helicase Q" evidence="10">
    <location>
        <begin position="79"/>
        <end position="107"/>
    </location>
</feature>
<keyword evidence="4" id="KW-0067">ATP-binding</keyword>
<dbReference type="SUPFAM" id="SSF52540">
    <property type="entry name" value="P-loop containing nucleoside triphosphate hydrolases"/>
    <property type="match status" value="1"/>
</dbReference>
<dbReference type="Gene3D" id="3.40.50.300">
    <property type="entry name" value="P-loop containing nucleotide triphosphate hydrolases"/>
    <property type="match status" value="2"/>
</dbReference>
<dbReference type="InterPro" id="IPR001650">
    <property type="entry name" value="Helicase_C-like"/>
</dbReference>
<dbReference type="InterPro" id="IPR027417">
    <property type="entry name" value="P-loop_NTPase"/>
</dbReference>
<organism evidence="11 12">
    <name type="scientific">Candidatus Daviesbacteria bacterium GW2011_GWA2_40_9</name>
    <dbReference type="NCBI Taxonomy" id="1618424"/>
    <lineage>
        <taxon>Bacteria</taxon>
        <taxon>Candidatus Daviesiibacteriota</taxon>
    </lineage>
</organism>
<feature type="short sequence motif" description="Q motif" evidence="6">
    <location>
        <begin position="79"/>
        <end position="107"/>
    </location>
</feature>
<dbReference type="InterPro" id="IPR014014">
    <property type="entry name" value="RNA_helicase_DEAD_Q_motif"/>
</dbReference>
<feature type="region of interest" description="Disordered" evidence="7">
    <location>
        <begin position="13"/>
        <end position="52"/>
    </location>
</feature>
<evidence type="ECO:0000256" key="6">
    <source>
        <dbReference type="PROSITE-ProRule" id="PRU00552"/>
    </source>
</evidence>
<comment type="caution">
    <text evidence="11">The sequence shown here is derived from an EMBL/GenBank/DDBJ whole genome shotgun (WGS) entry which is preliminary data.</text>
</comment>
<feature type="compositionally biased region" description="Low complexity" evidence="7">
    <location>
        <begin position="34"/>
        <end position="45"/>
    </location>
</feature>
<dbReference type="Pfam" id="PF00271">
    <property type="entry name" value="Helicase_C"/>
    <property type="match status" value="1"/>
</dbReference>
<dbReference type="PATRIC" id="fig|1618424.3.peg.39"/>
<dbReference type="PANTHER" id="PTHR47959:SF13">
    <property type="entry name" value="ATP-DEPENDENT RNA HELICASE RHLE"/>
    <property type="match status" value="1"/>
</dbReference>
<dbReference type="CDD" id="cd00268">
    <property type="entry name" value="DEADc"/>
    <property type="match status" value="1"/>
</dbReference>
<name>A0A0G0U979_9BACT</name>
<sequence>MKKDLVMYQKSRNFRNSSFNRPSNGGHFHGPQKFSSNRRNFRFNNPGRHNESKLLGKDERMFISKPQELSPMEDFVPQHKFADFPIAEVLKQNIAYRGYTQPTPIQDQAIEPILQGRDLIGLADTGTGKTAAFLIPLINKIYQDRSKKALIIVPTRELALQIDDEFYAFTKDMNVYSTLIIGGKNINRQIKDLRRNPHVVIGTPGRLKDLVQKRVLFLEDSTTIVLDEVDLMVDIGFINDVKYFISLLPRERQSLFFSATISPKIQEILRNFVTNPVTVSIKRQESAHNIDQDVVRVRSNDKKIDLLHDLLTRDGFDKVLVFGKTKHGVEKLNKELEFRGFRVGAIHGNKKQGQRQRTLESFKRNEIQILLATDVASRGLDINNVTHVINYDLPDTYEDYIHRIGRTGRADKKGTALTFIEQSSYQQYSNNGRLS</sequence>
<dbReference type="PROSITE" id="PS51192">
    <property type="entry name" value="HELICASE_ATP_BIND_1"/>
    <property type="match status" value="1"/>
</dbReference>
<keyword evidence="1" id="KW-0547">Nucleotide-binding</keyword>
<evidence type="ECO:0000313" key="11">
    <source>
        <dbReference type="EMBL" id="KKR83816.1"/>
    </source>
</evidence>
<evidence type="ECO:0000256" key="3">
    <source>
        <dbReference type="ARBA" id="ARBA00022806"/>
    </source>
</evidence>
<dbReference type="CDD" id="cd18787">
    <property type="entry name" value="SF2_C_DEAD"/>
    <property type="match status" value="1"/>
</dbReference>
<comment type="similarity">
    <text evidence="5">Belongs to the DEAD box helicase family.</text>
</comment>
<feature type="compositionally biased region" description="Low complexity" evidence="7">
    <location>
        <begin position="14"/>
        <end position="24"/>
    </location>
</feature>
<accession>A0A0G0U979</accession>
<keyword evidence="2" id="KW-0378">Hydrolase</keyword>
<dbReference type="EMBL" id="LCAB01000001">
    <property type="protein sequence ID" value="KKR83816.1"/>
    <property type="molecule type" value="Genomic_DNA"/>
</dbReference>
<gene>
    <name evidence="11" type="ORF">UU29_C0001G0036</name>
</gene>
<evidence type="ECO:0000259" key="9">
    <source>
        <dbReference type="PROSITE" id="PS51194"/>
    </source>
</evidence>
<dbReference type="GO" id="GO:0016787">
    <property type="term" value="F:hydrolase activity"/>
    <property type="evidence" value="ECO:0007669"/>
    <property type="project" value="UniProtKB-KW"/>
</dbReference>
<evidence type="ECO:0000256" key="4">
    <source>
        <dbReference type="ARBA" id="ARBA00022840"/>
    </source>
</evidence>